<dbReference type="EMBL" id="CP003555">
    <property type="protein sequence ID" value="AFK62787.1"/>
    <property type="molecule type" value="Genomic_DNA"/>
</dbReference>
<keyword evidence="2" id="KW-1185">Reference proteome</keyword>
<dbReference type="KEGG" id="aka:TKWG_13345"/>
<gene>
    <name evidence="1" type="ordered locus">TKWG_13345</name>
</gene>
<reference evidence="2" key="2">
    <citation type="journal article" date="2013" name="PLoS ONE">
        <title>Genome implosion elicits host-confinement in Alcaligenaceae: evidence from the comparative genomics of Tetrathiobacter kashmirensis, a pathogen in the making.</title>
        <authorList>
            <person name="Ghosh W."/>
            <person name="Alam M."/>
            <person name="Roy C."/>
            <person name="Pyne P."/>
            <person name="George A."/>
            <person name="Chakraborty R."/>
            <person name="Majumder S."/>
            <person name="Agarwal A."/>
            <person name="Chakraborty S."/>
            <person name="Majumdar S."/>
            <person name="Gupta S.K."/>
        </authorList>
    </citation>
    <scope>NUCLEOTIDE SEQUENCE [LARGE SCALE GENOMIC DNA]</scope>
    <source>
        <strain evidence="2">WT001</strain>
    </source>
</reference>
<protein>
    <submittedName>
        <fullName evidence="1">Phage head-tail adaptor</fullName>
    </submittedName>
</protein>
<reference evidence="1 2" key="1">
    <citation type="journal article" date="2011" name="J. Bacteriol.">
        <title>Whole-genome shotgun sequencing of the sulfur-oxidizing chemoautotroph Tetrathiobacter kashmirensis.</title>
        <authorList>
            <person name="Ghosh W."/>
            <person name="George A."/>
            <person name="Agarwal A."/>
            <person name="Raj P."/>
            <person name="Alam M."/>
            <person name="Pyne P."/>
            <person name="Das Gupta S.K."/>
        </authorList>
    </citation>
    <scope>NUCLEOTIDE SEQUENCE [LARGE SCALE GENOMIC DNA]</scope>
    <source>
        <strain evidence="1 2">WT001</strain>
    </source>
</reference>
<dbReference type="OrthoDB" id="5460234at2"/>
<dbReference type="Gene3D" id="2.40.10.270">
    <property type="entry name" value="Bacteriophage SPP1 head-tail adaptor protein"/>
    <property type="match status" value="1"/>
</dbReference>
<name>I3UCP9_ADVKW</name>
<dbReference type="STRING" id="1036672.TKWG_13345"/>
<evidence type="ECO:0000313" key="2">
    <source>
        <dbReference type="Proteomes" id="UP000005267"/>
    </source>
</evidence>
<dbReference type="HOGENOM" id="CLU_147810_1_3_4"/>
<dbReference type="AlphaFoldDB" id="I3UCP9"/>
<evidence type="ECO:0000313" key="1">
    <source>
        <dbReference type="EMBL" id="AFK62787.1"/>
    </source>
</evidence>
<dbReference type="InterPro" id="IPR038666">
    <property type="entry name" value="SSP1_head-tail_sf"/>
</dbReference>
<accession>I3UCP9</accession>
<dbReference type="RefSeq" id="WP_014750878.1">
    <property type="nucleotide sequence ID" value="NC_017964.1"/>
</dbReference>
<organism evidence="1 2">
    <name type="scientific">Advenella kashmirensis (strain DSM 17095 / LMG 22695 / WT001)</name>
    <name type="common">Tetrathiobacter kashmirensis</name>
    <dbReference type="NCBI Taxonomy" id="1036672"/>
    <lineage>
        <taxon>Bacteria</taxon>
        <taxon>Pseudomonadati</taxon>
        <taxon>Pseudomonadota</taxon>
        <taxon>Betaproteobacteria</taxon>
        <taxon>Burkholderiales</taxon>
        <taxon>Alcaligenaceae</taxon>
    </lineage>
</organism>
<proteinExistence type="predicted"/>
<dbReference type="NCBIfam" id="TIGR01563">
    <property type="entry name" value="gp16_SPP1"/>
    <property type="match status" value="1"/>
</dbReference>
<sequence length="107" mass="11825">MDIGKLKHRITIQKQVEGSGPTGQPILSWETVAITWAQVQGISGREFFASSTEQAGTTWKIIMRYIPGLKSSYRVLLDDQIFNINGILPNNDKTMITVMAETGVNNG</sequence>
<dbReference type="Pfam" id="PF05521">
    <property type="entry name" value="Phage_HCP"/>
    <property type="match status" value="1"/>
</dbReference>
<dbReference type="Proteomes" id="UP000005267">
    <property type="component" value="Chromosome"/>
</dbReference>
<dbReference type="InterPro" id="IPR008767">
    <property type="entry name" value="Phage_SPP1_head-tail_adaptor"/>
</dbReference>